<proteinExistence type="predicted"/>
<keyword evidence="1" id="KW-0808">Transferase</keyword>
<name>A0A699R759_TANCI</name>
<gene>
    <name evidence="1" type="ORF">Tci_853653</name>
</gene>
<dbReference type="AlphaFoldDB" id="A0A699R759"/>
<evidence type="ECO:0000313" key="1">
    <source>
        <dbReference type="EMBL" id="GFC81683.1"/>
    </source>
</evidence>
<dbReference type="EMBL" id="BKCJ011080839">
    <property type="protein sequence ID" value="GFC81683.1"/>
    <property type="molecule type" value="Genomic_DNA"/>
</dbReference>
<reference evidence="1" key="1">
    <citation type="journal article" date="2019" name="Sci. Rep.">
        <title>Draft genome of Tanacetum cinerariifolium, the natural source of mosquito coil.</title>
        <authorList>
            <person name="Yamashiro T."/>
            <person name="Shiraishi A."/>
            <person name="Satake H."/>
            <person name="Nakayama K."/>
        </authorList>
    </citation>
    <scope>NUCLEOTIDE SEQUENCE</scope>
</reference>
<dbReference type="GO" id="GO:0003964">
    <property type="term" value="F:RNA-directed DNA polymerase activity"/>
    <property type="evidence" value="ECO:0007669"/>
    <property type="project" value="UniProtKB-KW"/>
</dbReference>
<feature type="non-terminal residue" evidence="1">
    <location>
        <position position="1"/>
    </location>
</feature>
<comment type="caution">
    <text evidence="1">The sequence shown here is derived from an EMBL/GenBank/DDBJ whole genome shotgun (WGS) entry which is preliminary data.</text>
</comment>
<keyword evidence="1" id="KW-0548">Nucleotidyltransferase</keyword>
<keyword evidence="1" id="KW-0695">RNA-directed DNA polymerase</keyword>
<organism evidence="1">
    <name type="scientific">Tanacetum cinerariifolium</name>
    <name type="common">Dalmatian daisy</name>
    <name type="synonym">Chrysanthemum cinerariifolium</name>
    <dbReference type="NCBI Taxonomy" id="118510"/>
    <lineage>
        <taxon>Eukaryota</taxon>
        <taxon>Viridiplantae</taxon>
        <taxon>Streptophyta</taxon>
        <taxon>Embryophyta</taxon>
        <taxon>Tracheophyta</taxon>
        <taxon>Spermatophyta</taxon>
        <taxon>Magnoliopsida</taxon>
        <taxon>eudicotyledons</taxon>
        <taxon>Gunneridae</taxon>
        <taxon>Pentapetalae</taxon>
        <taxon>asterids</taxon>
        <taxon>campanulids</taxon>
        <taxon>Asterales</taxon>
        <taxon>Asteraceae</taxon>
        <taxon>Asteroideae</taxon>
        <taxon>Anthemideae</taxon>
        <taxon>Anthemidinae</taxon>
        <taxon>Tanacetum</taxon>
    </lineage>
</organism>
<sequence>DRYLSDHRPIMLRESFHDYGPIPFRSSHYWFEIDGFEEMISKAWCESPAIEVNPMLKLMYKMKFLKKRIREWNGMRQSSKSKKSAYKKELNDLETIIDQGNATDDMLYVI</sequence>
<protein>
    <submittedName>
        <fullName evidence="1">RNA-directed DNA polymerase, eukaryota</fullName>
    </submittedName>
</protein>
<accession>A0A699R759</accession>